<organism evidence="10 11">
    <name type="scientific">Clohesyomyces aquaticus</name>
    <dbReference type="NCBI Taxonomy" id="1231657"/>
    <lineage>
        <taxon>Eukaryota</taxon>
        <taxon>Fungi</taxon>
        <taxon>Dikarya</taxon>
        <taxon>Ascomycota</taxon>
        <taxon>Pezizomycotina</taxon>
        <taxon>Dothideomycetes</taxon>
        <taxon>Pleosporomycetidae</taxon>
        <taxon>Pleosporales</taxon>
        <taxon>Lindgomycetaceae</taxon>
        <taxon>Clohesyomyces</taxon>
    </lineage>
</organism>
<evidence type="ECO:0000256" key="6">
    <source>
        <dbReference type="ARBA" id="ARBA00023163"/>
    </source>
</evidence>
<keyword evidence="11" id="KW-1185">Reference proteome</keyword>
<dbReference type="PANTHER" id="PTHR28088">
    <property type="entry name" value="TRANSCRIPTIONAL ACTIVATOR HAA1-RELATED"/>
    <property type="match status" value="1"/>
</dbReference>
<evidence type="ECO:0000313" key="11">
    <source>
        <dbReference type="Proteomes" id="UP000193144"/>
    </source>
</evidence>
<keyword evidence="3" id="KW-0862">Zinc</keyword>
<dbReference type="InterPro" id="IPR036395">
    <property type="entry name" value="Cu_fist_DNA-bd_dom_sf"/>
</dbReference>
<dbReference type="InterPro" id="IPR001083">
    <property type="entry name" value="Cu_fist_DNA-bd_dom"/>
</dbReference>
<evidence type="ECO:0000256" key="3">
    <source>
        <dbReference type="ARBA" id="ARBA00022833"/>
    </source>
</evidence>
<keyword evidence="2" id="KW-0479">Metal-binding</keyword>
<keyword evidence="6" id="KW-0804">Transcription</keyword>
<keyword evidence="5" id="KW-0805">Transcription regulation</keyword>
<evidence type="ECO:0000256" key="4">
    <source>
        <dbReference type="ARBA" id="ARBA00023008"/>
    </source>
</evidence>
<dbReference type="SMART" id="SM00412">
    <property type="entry name" value="Cu_FIST"/>
    <property type="match status" value="1"/>
</dbReference>
<sequence length="494" mass="52886">MPLINGEKWACSSCIKGHRVSGCTHTDRELKHINPKGRPVKQCEHCRGARKSKSHHAKCDCGDKKDVKHKDKGDAQGEILAEISVDEVSNHAAVDENTCCCHSGGKCICGLKKDSLDLKLDTGRHAPHGARAKPKLTSTQSESTLTVFANGHHKPCHRNNNSAHVSGAPYKIPRPHTLHGHAAFAAFSQGNGFGHSEAVAQRSADTLSLTNNEYYTIYGSAALSLESPITPLTGTLDGNSIGDSLFSSSSNFAQDGNSPDSQLSDSLSTQQWWNSPATTGINRNFAYGSLSTSPSQDCLTNLDNQWMVPTASAKVWSATDLPLDPNKLNDTLTQPISHSGESNQPSVPGLTTASSTHSENEEPAYLGDVDFGNPQSATTDRLFWEDSPAFRSAPSVTSELRSAPTSMPTANAVDFQALDINFSERVGEGSPFKADLSGLPALLADTTQSDGLPTFPGLAMPNPVDDLPENPWLLDDSNPFDGLNSYDASFQSWS</sequence>
<dbReference type="Proteomes" id="UP000193144">
    <property type="component" value="Unassembled WGS sequence"/>
</dbReference>
<dbReference type="AlphaFoldDB" id="A0A1Y1Z1Y5"/>
<feature type="region of interest" description="Disordered" evidence="8">
    <location>
        <begin position="320"/>
        <end position="372"/>
    </location>
</feature>
<feature type="compositionally biased region" description="Polar residues" evidence="8">
    <location>
        <begin position="328"/>
        <end position="357"/>
    </location>
</feature>
<dbReference type="GO" id="GO:0005507">
    <property type="term" value="F:copper ion binding"/>
    <property type="evidence" value="ECO:0007669"/>
    <property type="project" value="InterPro"/>
</dbReference>
<dbReference type="OrthoDB" id="5600085at2759"/>
<dbReference type="GO" id="GO:0000981">
    <property type="term" value="F:DNA-binding transcription factor activity, RNA polymerase II-specific"/>
    <property type="evidence" value="ECO:0007669"/>
    <property type="project" value="TreeGrafter"/>
</dbReference>
<dbReference type="GO" id="GO:0000978">
    <property type="term" value="F:RNA polymerase II cis-regulatory region sequence-specific DNA binding"/>
    <property type="evidence" value="ECO:0007669"/>
    <property type="project" value="TreeGrafter"/>
</dbReference>
<comment type="subcellular location">
    <subcellularLocation>
        <location evidence="1">Nucleus</location>
    </subcellularLocation>
</comment>
<dbReference type="GO" id="GO:0006879">
    <property type="term" value="P:intracellular iron ion homeostasis"/>
    <property type="evidence" value="ECO:0007669"/>
    <property type="project" value="TreeGrafter"/>
</dbReference>
<evidence type="ECO:0000256" key="1">
    <source>
        <dbReference type="ARBA" id="ARBA00004123"/>
    </source>
</evidence>
<dbReference type="SUPFAM" id="SSF57879">
    <property type="entry name" value="Zinc domain conserved in yeast copper-regulated transcription factors"/>
    <property type="match status" value="1"/>
</dbReference>
<evidence type="ECO:0000256" key="7">
    <source>
        <dbReference type="ARBA" id="ARBA00023242"/>
    </source>
</evidence>
<dbReference type="EMBL" id="MCFA01000142">
    <property type="protein sequence ID" value="ORY03845.1"/>
    <property type="molecule type" value="Genomic_DNA"/>
</dbReference>
<name>A0A1Y1Z1Y5_9PLEO</name>
<dbReference type="InterPro" id="IPR051763">
    <property type="entry name" value="Copper_Homeo_Regul"/>
</dbReference>
<gene>
    <name evidence="10" type="ORF">BCR34DRAFT_492059</name>
</gene>
<keyword evidence="4" id="KW-0186">Copper</keyword>
<comment type="caution">
    <text evidence="10">The sequence shown here is derived from an EMBL/GenBank/DDBJ whole genome shotgun (WGS) entry which is preliminary data.</text>
</comment>
<evidence type="ECO:0000313" key="10">
    <source>
        <dbReference type="EMBL" id="ORY03845.1"/>
    </source>
</evidence>
<dbReference type="GO" id="GO:0045944">
    <property type="term" value="P:positive regulation of transcription by RNA polymerase II"/>
    <property type="evidence" value="ECO:0007669"/>
    <property type="project" value="TreeGrafter"/>
</dbReference>
<feature type="region of interest" description="Disordered" evidence="8">
    <location>
        <begin position="456"/>
        <end position="478"/>
    </location>
</feature>
<dbReference type="Pfam" id="PF00649">
    <property type="entry name" value="Copper-fist"/>
    <property type="match status" value="1"/>
</dbReference>
<evidence type="ECO:0000256" key="8">
    <source>
        <dbReference type="SAM" id="MobiDB-lite"/>
    </source>
</evidence>
<evidence type="ECO:0000259" key="9">
    <source>
        <dbReference type="PROSITE" id="PS50073"/>
    </source>
</evidence>
<dbReference type="PANTHER" id="PTHR28088:SF5">
    <property type="entry name" value="TRANSCRIPTIONAL ACTIVATOR HAA1-RELATED"/>
    <property type="match status" value="1"/>
</dbReference>
<dbReference type="GO" id="GO:0005634">
    <property type="term" value="C:nucleus"/>
    <property type="evidence" value="ECO:0007669"/>
    <property type="project" value="UniProtKB-SubCell"/>
</dbReference>
<dbReference type="Gene3D" id="3.90.430.10">
    <property type="entry name" value="Copper fist DNA-binding domain"/>
    <property type="match status" value="1"/>
</dbReference>
<dbReference type="SMART" id="SM01090">
    <property type="entry name" value="Copper-fist"/>
    <property type="match status" value="1"/>
</dbReference>
<dbReference type="PRINTS" id="PR00617">
    <property type="entry name" value="COPPERFIST"/>
</dbReference>
<evidence type="ECO:0000256" key="5">
    <source>
        <dbReference type="ARBA" id="ARBA00023015"/>
    </source>
</evidence>
<reference evidence="10 11" key="1">
    <citation type="submission" date="2016-07" db="EMBL/GenBank/DDBJ databases">
        <title>Pervasive Adenine N6-methylation of Active Genes in Fungi.</title>
        <authorList>
            <consortium name="DOE Joint Genome Institute"/>
            <person name="Mondo S.J."/>
            <person name="Dannebaum R.O."/>
            <person name="Kuo R.C."/>
            <person name="Labutti K."/>
            <person name="Haridas S."/>
            <person name="Kuo A."/>
            <person name="Salamov A."/>
            <person name="Ahrendt S.R."/>
            <person name="Lipzen A."/>
            <person name="Sullivan W."/>
            <person name="Andreopoulos W.B."/>
            <person name="Clum A."/>
            <person name="Lindquist E."/>
            <person name="Daum C."/>
            <person name="Ramamoorthy G.K."/>
            <person name="Gryganskyi A."/>
            <person name="Culley D."/>
            <person name="Magnuson J.K."/>
            <person name="James T.Y."/>
            <person name="O'Malley M.A."/>
            <person name="Stajich J.E."/>
            <person name="Spatafora J.W."/>
            <person name="Visel A."/>
            <person name="Grigoriev I.V."/>
        </authorList>
    </citation>
    <scope>NUCLEOTIDE SEQUENCE [LARGE SCALE GENOMIC DNA]</scope>
    <source>
        <strain evidence="10 11">CBS 115471</strain>
    </source>
</reference>
<dbReference type="STRING" id="1231657.A0A1Y1Z1Y5"/>
<dbReference type="PROSITE" id="PS50073">
    <property type="entry name" value="COPPER_FIST_2"/>
    <property type="match status" value="1"/>
</dbReference>
<feature type="domain" description="Copper-fist" evidence="9">
    <location>
        <begin position="1"/>
        <end position="40"/>
    </location>
</feature>
<keyword evidence="7" id="KW-0539">Nucleus</keyword>
<accession>A0A1Y1Z1Y5</accession>
<evidence type="ECO:0000256" key="2">
    <source>
        <dbReference type="ARBA" id="ARBA00022723"/>
    </source>
</evidence>
<proteinExistence type="predicted"/>
<dbReference type="GO" id="GO:0006878">
    <property type="term" value="P:intracellular copper ion homeostasis"/>
    <property type="evidence" value="ECO:0007669"/>
    <property type="project" value="TreeGrafter"/>
</dbReference>
<dbReference type="FunFam" id="3.90.430.10:FF:000001">
    <property type="entry name" value="Copper fist DNA-binding protein"/>
    <property type="match status" value="1"/>
</dbReference>
<protein>
    <recommendedName>
        <fullName evidence="9">Copper-fist domain-containing protein</fullName>
    </recommendedName>
</protein>